<evidence type="ECO:0000259" key="2">
    <source>
        <dbReference type="Pfam" id="PF09995"/>
    </source>
</evidence>
<gene>
    <name evidence="3" type="ORF">H1R20_g7656</name>
</gene>
<dbReference type="Proteomes" id="UP001140091">
    <property type="component" value="Unassembled WGS sequence"/>
</dbReference>
<dbReference type="OrthoDB" id="545169at2759"/>
<dbReference type="PANTHER" id="PTHR36124">
    <property type="match status" value="1"/>
</dbReference>
<accession>A0A9W8J728</accession>
<feature type="transmembrane region" description="Helical" evidence="1">
    <location>
        <begin position="20"/>
        <end position="41"/>
    </location>
</feature>
<proteinExistence type="predicted"/>
<feature type="non-terminal residue" evidence="3">
    <location>
        <position position="1"/>
    </location>
</feature>
<name>A0A9W8J728_9AGAR</name>
<sequence>MDTVIGFFDLVLDVLSWDPTILGGCIGFLAVTSYLCLARCLRWRRYHNIHSKYEKKWRESALTPAEAQEILLVSSFYDCPMLLHKAVAFALFKTYAIVSVTGIVSAVSVLPCGLLRSVHFEATSVYQGIKLVRENAKETEILIATFVGCPINGFHDTTAPPDPTKPAEDPRAAIALARMNFIHSKYRISNDDYLYTLSLFILEPARWADLYSWRRLSQMEQEAFFLFYADVGRKMGITDIPGTLEELKAWSEAYEEVYMVPDETNNLVAGYTVAELLYAVPNKFGMKSFAERVVIALLEERVRIAMLYKSVPWYKEEPKGRLSYLFAKLAVKLGVYAEMPGPQFRSQGYRLEEVGPQQFENGETLQSPERVH</sequence>
<dbReference type="AlphaFoldDB" id="A0A9W8J728"/>
<dbReference type="InterPro" id="IPR046366">
    <property type="entry name" value="MPAB"/>
</dbReference>
<dbReference type="Pfam" id="PF09995">
    <property type="entry name" value="MPAB_Lcp_cat"/>
    <property type="match status" value="1"/>
</dbReference>
<evidence type="ECO:0000256" key="1">
    <source>
        <dbReference type="SAM" id="Phobius"/>
    </source>
</evidence>
<keyword evidence="4" id="KW-1185">Reference proteome</keyword>
<comment type="caution">
    <text evidence="3">The sequence shown here is derived from an EMBL/GenBank/DDBJ whole genome shotgun (WGS) entry which is preliminary data.</text>
</comment>
<feature type="transmembrane region" description="Helical" evidence="1">
    <location>
        <begin position="86"/>
        <end position="110"/>
    </location>
</feature>
<reference evidence="3" key="1">
    <citation type="submission" date="2022-06" db="EMBL/GenBank/DDBJ databases">
        <title>Genome Sequence of Candolleomyces eurysporus.</title>
        <authorList>
            <person name="Buettner E."/>
        </authorList>
    </citation>
    <scope>NUCLEOTIDE SEQUENCE</scope>
    <source>
        <strain evidence="3">VTCC 930004</strain>
    </source>
</reference>
<keyword evidence="1" id="KW-0812">Transmembrane</keyword>
<feature type="domain" description="ER-bound oxygenase mpaB/mpaB'/Rubber oxygenase catalytic" evidence="2">
    <location>
        <begin position="188"/>
        <end position="309"/>
    </location>
</feature>
<dbReference type="PANTHER" id="PTHR36124:SF1">
    <property type="entry name" value="ER-BOUND OXYGENASE MPAB_MPAB'_RUBBER OXYGENASE CATALYTIC DOMAIN-CONTAINING PROTEIN"/>
    <property type="match status" value="1"/>
</dbReference>
<keyword evidence="1" id="KW-0472">Membrane</keyword>
<keyword evidence="1" id="KW-1133">Transmembrane helix</keyword>
<organism evidence="3 4">
    <name type="scientific">Candolleomyces eurysporus</name>
    <dbReference type="NCBI Taxonomy" id="2828524"/>
    <lineage>
        <taxon>Eukaryota</taxon>
        <taxon>Fungi</taxon>
        <taxon>Dikarya</taxon>
        <taxon>Basidiomycota</taxon>
        <taxon>Agaricomycotina</taxon>
        <taxon>Agaricomycetes</taxon>
        <taxon>Agaricomycetidae</taxon>
        <taxon>Agaricales</taxon>
        <taxon>Agaricineae</taxon>
        <taxon>Psathyrellaceae</taxon>
        <taxon>Candolleomyces</taxon>
    </lineage>
</organism>
<evidence type="ECO:0000313" key="3">
    <source>
        <dbReference type="EMBL" id="KAJ2929427.1"/>
    </source>
</evidence>
<evidence type="ECO:0000313" key="4">
    <source>
        <dbReference type="Proteomes" id="UP001140091"/>
    </source>
</evidence>
<dbReference type="GO" id="GO:0016491">
    <property type="term" value="F:oxidoreductase activity"/>
    <property type="evidence" value="ECO:0007669"/>
    <property type="project" value="InterPro"/>
</dbReference>
<protein>
    <recommendedName>
        <fullName evidence="2">ER-bound oxygenase mpaB/mpaB'/Rubber oxygenase catalytic domain-containing protein</fullName>
    </recommendedName>
</protein>
<dbReference type="InterPro" id="IPR018713">
    <property type="entry name" value="MPAB/Lcp_cat_dom"/>
</dbReference>
<dbReference type="EMBL" id="JANBPK010000874">
    <property type="protein sequence ID" value="KAJ2929427.1"/>
    <property type="molecule type" value="Genomic_DNA"/>
</dbReference>